<reference evidence="1 2" key="1">
    <citation type="submission" date="2013-11" db="EMBL/GenBank/DDBJ databases">
        <title>The Genome Sequence of Phytophthora parasitica P1569.</title>
        <authorList>
            <consortium name="The Broad Institute Genomics Platform"/>
            <person name="Russ C."/>
            <person name="Tyler B."/>
            <person name="Panabieres F."/>
            <person name="Shan W."/>
            <person name="Tripathy S."/>
            <person name="Grunwald N."/>
            <person name="Machado M."/>
            <person name="Johnson C.S."/>
            <person name="Arredondo F."/>
            <person name="Hong C."/>
            <person name="Coffey M."/>
            <person name="Young S.K."/>
            <person name="Zeng Q."/>
            <person name="Gargeya S."/>
            <person name="Fitzgerald M."/>
            <person name="Abouelleil A."/>
            <person name="Alvarado L."/>
            <person name="Chapman S.B."/>
            <person name="Gainer-Dewar J."/>
            <person name="Goldberg J."/>
            <person name="Griggs A."/>
            <person name="Gujja S."/>
            <person name="Hansen M."/>
            <person name="Howarth C."/>
            <person name="Imamovic A."/>
            <person name="Ireland A."/>
            <person name="Larimer J."/>
            <person name="McCowan C."/>
            <person name="Murphy C."/>
            <person name="Pearson M."/>
            <person name="Poon T.W."/>
            <person name="Priest M."/>
            <person name="Roberts A."/>
            <person name="Saif S."/>
            <person name="Shea T."/>
            <person name="Sykes S."/>
            <person name="Wortman J."/>
            <person name="Nusbaum C."/>
            <person name="Birren B."/>
        </authorList>
    </citation>
    <scope>NUCLEOTIDE SEQUENCE [LARGE SCALE GENOMIC DNA]</scope>
    <source>
        <strain evidence="1 2">P1569</strain>
    </source>
</reference>
<feature type="non-terminal residue" evidence="1">
    <location>
        <position position="1"/>
    </location>
</feature>
<keyword evidence="2" id="KW-1185">Reference proteome</keyword>
<dbReference type="EMBL" id="ANIZ01002212">
    <property type="protein sequence ID" value="ETI41787.1"/>
    <property type="molecule type" value="Genomic_DNA"/>
</dbReference>
<dbReference type="AlphaFoldDB" id="V9EUP2"/>
<evidence type="ECO:0000313" key="1">
    <source>
        <dbReference type="EMBL" id="ETI41787.1"/>
    </source>
</evidence>
<evidence type="ECO:0000313" key="2">
    <source>
        <dbReference type="Proteomes" id="UP000018721"/>
    </source>
</evidence>
<sequence>QNMAQKKLPGWRELVVIRVWAHEKSLRPPAGDARLGPDRTHCYCLGSGSSASTPTRDSTPGMWGTCICTAVPDYMKNMQEAIPRPISEERIRIEKYRMYWWTKFKAKFDKREARCKEARE</sequence>
<name>V9EUP2_PHYNI</name>
<accession>V9EUP2</accession>
<dbReference type="Proteomes" id="UP000018721">
    <property type="component" value="Unassembled WGS sequence"/>
</dbReference>
<comment type="caution">
    <text evidence="1">The sequence shown here is derived from an EMBL/GenBank/DDBJ whole genome shotgun (WGS) entry which is preliminary data.</text>
</comment>
<protein>
    <submittedName>
        <fullName evidence="1">Uncharacterized protein</fullName>
    </submittedName>
</protein>
<proteinExistence type="predicted"/>
<gene>
    <name evidence="1" type="ORF">F443_13004</name>
</gene>
<dbReference type="HOGENOM" id="CLU_2055879_0_0_1"/>
<organism evidence="1 2">
    <name type="scientific">Phytophthora nicotianae P1569</name>
    <dbReference type="NCBI Taxonomy" id="1317065"/>
    <lineage>
        <taxon>Eukaryota</taxon>
        <taxon>Sar</taxon>
        <taxon>Stramenopiles</taxon>
        <taxon>Oomycota</taxon>
        <taxon>Peronosporomycetes</taxon>
        <taxon>Peronosporales</taxon>
        <taxon>Peronosporaceae</taxon>
        <taxon>Phytophthora</taxon>
    </lineage>
</organism>